<comment type="catalytic activity">
    <reaction evidence="11">
        <text>2-methylpropanoyl-CoA = butanoyl-CoA</text>
        <dbReference type="Rhea" id="RHEA:13141"/>
        <dbReference type="ChEBI" id="CHEBI:57338"/>
        <dbReference type="ChEBI" id="CHEBI:57371"/>
        <dbReference type="EC" id="5.4.99.13"/>
    </reaction>
</comment>
<feature type="binding site" evidence="11">
    <location>
        <position position="303"/>
    </location>
    <ligand>
        <name>Mg(2+)</name>
        <dbReference type="ChEBI" id="CHEBI:18420"/>
        <label>1</label>
        <note>catalytic</note>
    </ligand>
</feature>
<feature type="binding site" evidence="11">
    <location>
        <position position="765"/>
    </location>
    <ligand>
        <name>substrate</name>
    </ligand>
</feature>
<dbReference type="InterPro" id="IPR006159">
    <property type="entry name" value="Acid_CoA_mut_C"/>
</dbReference>
<comment type="caution">
    <text evidence="13">The sequence shown here is derived from an EMBL/GenBank/DDBJ whole genome shotgun (WGS) entry which is preliminary data.</text>
</comment>
<dbReference type="RefSeq" id="WP_378059561.1">
    <property type="nucleotide sequence ID" value="NZ_JBHSIS010000020.1"/>
</dbReference>
<dbReference type="InterPro" id="IPR027417">
    <property type="entry name" value="P-loop_NTPase"/>
</dbReference>
<evidence type="ECO:0000256" key="5">
    <source>
        <dbReference type="ARBA" id="ARBA00022741"/>
    </source>
</evidence>
<dbReference type="PANTHER" id="PTHR43087:SF1">
    <property type="entry name" value="LAO_AO TRANSPORT SYSTEM ATPASE"/>
    <property type="match status" value="1"/>
</dbReference>
<feature type="binding site" evidence="11">
    <location>
        <position position="249"/>
    </location>
    <ligand>
        <name>Mg(2+)</name>
        <dbReference type="ChEBI" id="CHEBI:18420"/>
        <label>2</label>
    </ligand>
</feature>
<feature type="binding site" evidence="11">
    <location>
        <begin position="350"/>
        <end position="353"/>
    </location>
    <ligand>
        <name>GTP</name>
        <dbReference type="ChEBI" id="CHEBI:37565"/>
    </ligand>
</feature>
<sequence length="1087" mass="119330">MPENTTLHRPAHPVRFVTAASLFDGHDAAINIMRRILQSQGAEVIHLGHNRSVREVVRAAIQEDVQGIAISAYQGGHVEYFSYLVELLDEHGAGHIKVYGGGGGVIVPEEIELLHSRGVAHIFSPEDGQSLGLARMINTMVEACDHDLADRPEPTAEAIIAGGHDVLAHTITAIEAGRLSETTIAAVRDAAAARRVPVLGITGTGGSGKSSLTDELVRRFRLDQQDKLRIAVIAVDPTRRRGGGALLGDRIRMNSLGGVGGDDGAQIYFRSMATRGAVTEVPEGLTDAIAACKAAGHDLVIVETPGIGQGDAAIVPFVDSSLYVMTPEFGAASQLEKIDMLDFADVVAINKFERRGAEDARRDVARQMVRNREAFGVSWEDMPVYGTSAATFNDDGVTALYHHLRDLLTEGGLAAGEPVLAPVSGKVSTRAATVVPPRRTRYLAEIAETVRGYHEETDEQVGAVREHNALTRARAALAAAGAATDDLDKLLAEAKRRVARDTEDLLERHRTLAEAYSGEELVVTVRDKELHTQLWRETLSGTRVPRVALPRFDDDGSLLRFLRKENLPGYFPFTAGVFPFKRDGEDPARMFAGEGDAFRTNRRFRYLSEGSEATRLSTAFDSVTLYGHDPDTPPDIYGKVGTSGVSIATLEDMKALYDGFDLTAPTTSVSMTINGPAPTILAFFLNTAIDQTVDKFVAEHGRQPGEQEREELAAWALANVRGTVQADILKEDQGQNTCIFSTEFSLRMMADIQEWFIANKVRNFYSVSISGYHIAEAGANPISQLAFTLANGFTYVESYLARGMHIDDFAPNLSFFFSNGLDAEYNVIGRVARRIWAVAMRERYGANERSQKFKYHVQTSGRSLHAQEMHFNDIRTTLQALCALYDNCNSLHTNAYDEAITTPTESSVRRAMAIQLIINKEWGLSKNENPLQGSFIVDELTDLVEEAVLTEFERLSERGGVLGAMETGYQRGRIQDESMLYEQRKHDGSLPLVGVNTFLPSKENAEELPTIELARATEDEKRSQVERTRAFQAEHKAEAEQALRRLRAAVAEDRNVFGELMAAARVCTLGQVTEAFFEVGGQYRRNV</sequence>
<evidence type="ECO:0000256" key="9">
    <source>
        <dbReference type="ARBA" id="ARBA00023235"/>
    </source>
</evidence>
<evidence type="ECO:0000256" key="10">
    <source>
        <dbReference type="ARBA" id="ARBA00023285"/>
    </source>
</evidence>
<keyword evidence="11" id="KW-0460">Magnesium</keyword>
<feature type="binding site" evidence="11">
    <location>
        <position position="615"/>
    </location>
    <ligand>
        <name>substrate</name>
    </ligand>
</feature>
<dbReference type="InterPro" id="IPR006158">
    <property type="entry name" value="Cobalamin-bd"/>
</dbReference>
<dbReference type="PANTHER" id="PTHR43087">
    <property type="entry name" value="LYSINE/ARGININE/ORNITHINE TRANSPORT SYSTEM KINASE"/>
    <property type="match status" value="1"/>
</dbReference>
<dbReference type="InterPro" id="IPR052040">
    <property type="entry name" value="GTPase/Isobutyryl-CoA_mutase"/>
</dbReference>
<dbReference type="SUPFAM" id="SSF51703">
    <property type="entry name" value="Cobalamin (vitamin B12)-dependent enzymes"/>
    <property type="match status" value="1"/>
</dbReference>
<evidence type="ECO:0000259" key="12">
    <source>
        <dbReference type="PROSITE" id="PS51332"/>
    </source>
</evidence>
<dbReference type="Proteomes" id="UP001595859">
    <property type="component" value="Unassembled WGS sequence"/>
</dbReference>
<evidence type="ECO:0000256" key="4">
    <source>
        <dbReference type="ARBA" id="ARBA00022723"/>
    </source>
</evidence>
<keyword evidence="6 11" id="KW-0378">Hydrolase</keyword>
<feature type="binding site" evidence="11">
    <location>
        <position position="1086"/>
    </location>
    <ligand>
        <name>GTP</name>
        <dbReference type="ChEBI" id="CHEBI:37565"/>
    </ligand>
</feature>
<evidence type="ECO:0000313" key="14">
    <source>
        <dbReference type="Proteomes" id="UP001595859"/>
    </source>
</evidence>
<feature type="binding site" evidence="11">
    <location>
        <position position="854"/>
    </location>
    <ligand>
        <name>substrate</name>
    </ligand>
</feature>
<evidence type="ECO:0000256" key="6">
    <source>
        <dbReference type="ARBA" id="ARBA00022801"/>
    </source>
</evidence>
<feature type="binding site" evidence="11">
    <location>
        <begin position="206"/>
        <end position="211"/>
    </location>
    <ligand>
        <name>GTP</name>
        <dbReference type="ChEBI" id="CHEBI:37565"/>
    </ligand>
</feature>
<accession>A0ABV9S9Z4</accession>
<keyword evidence="5 11" id="KW-0547">Nucleotide-binding</keyword>
<feature type="binding site" evidence="11">
    <location>
        <position position="966"/>
    </location>
    <ligand>
        <name>GTP</name>
        <dbReference type="ChEBI" id="CHEBI:37565"/>
    </ligand>
</feature>
<keyword evidence="10 11" id="KW-0170">Cobalt</keyword>
<keyword evidence="9 11" id="KW-0413">Isomerase</keyword>
<dbReference type="GO" id="GO:0016787">
    <property type="term" value="F:hydrolase activity"/>
    <property type="evidence" value="ECO:0007669"/>
    <property type="project" value="UniProtKB-KW"/>
</dbReference>
<evidence type="ECO:0000256" key="1">
    <source>
        <dbReference type="ARBA" id="ARBA00001922"/>
    </source>
</evidence>
<dbReference type="InterPro" id="IPR036724">
    <property type="entry name" value="Cobalamin-bd_sf"/>
</dbReference>
<dbReference type="EC" id="3.6.5.-" evidence="11"/>
<comment type="function">
    <text evidence="11">Catalyzes the reversible interconversion of isobutyryl-CoA and n-butyryl-CoA, using radical chemistry. Also exhibits GTPase activity, associated with its G-protein domain (MeaI) that functions as a chaperone that assists cofactor delivery and proper holo-enzyme assembly.</text>
</comment>
<dbReference type="InterPro" id="IPR006099">
    <property type="entry name" value="MeMalonylCoA_mutase_a/b_cat"/>
</dbReference>
<keyword evidence="7 11" id="KW-0342">GTP-binding</keyword>
<evidence type="ECO:0000313" key="13">
    <source>
        <dbReference type="EMBL" id="MFC4857569.1"/>
    </source>
</evidence>
<protein>
    <recommendedName>
        <fullName evidence="11">Fused isobutyryl-CoA mutase</fullName>
    </recommendedName>
    <domain>
        <recommendedName>
            <fullName evidence="11">Isobutyryl-CoA mutase</fullName>
            <shortName evidence="11">ICM</shortName>
            <ecNumber evidence="11">5.4.99.13</ecNumber>
        </recommendedName>
    </domain>
    <domain>
        <recommendedName>
            <fullName evidence="11">P-loop GTPase</fullName>
            <ecNumber evidence="11">3.6.5.-</ecNumber>
        </recommendedName>
        <alternativeName>
            <fullName evidence="11">G-protein chaperone</fullName>
        </alternativeName>
    </domain>
</protein>
<dbReference type="EMBL" id="JBHSIS010000020">
    <property type="protein sequence ID" value="MFC4857569.1"/>
    <property type="molecule type" value="Genomic_DNA"/>
</dbReference>
<evidence type="ECO:0000256" key="2">
    <source>
        <dbReference type="ARBA" id="ARBA00011870"/>
    </source>
</evidence>
<keyword evidence="11" id="KW-0511">Multifunctional enzyme</keyword>
<feature type="binding site" evidence="11">
    <location>
        <position position="236"/>
    </location>
    <ligand>
        <name>Mg(2+)</name>
        <dbReference type="ChEBI" id="CHEBI:18420"/>
        <label>2</label>
    </ligand>
</feature>
<reference evidence="14" key="1">
    <citation type="journal article" date="2019" name="Int. J. Syst. Evol. Microbiol.">
        <title>The Global Catalogue of Microorganisms (GCM) 10K type strain sequencing project: providing services to taxonomists for standard genome sequencing and annotation.</title>
        <authorList>
            <consortium name="The Broad Institute Genomics Platform"/>
            <consortium name="The Broad Institute Genome Sequencing Center for Infectious Disease"/>
            <person name="Wu L."/>
            <person name="Ma J."/>
        </authorList>
    </citation>
    <scope>NUCLEOTIDE SEQUENCE [LARGE SCALE GENOMIC DNA]</scope>
    <source>
        <strain evidence="14">ZS-22-S1</strain>
    </source>
</reference>
<feature type="domain" description="B12-binding" evidence="12">
    <location>
        <begin position="13"/>
        <end position="151"/>
    </location>
</feature>
<gene>
    <name evidence="11 13" type="primary">icmF</name>
    <name evidence="13" type="ORF">ACFPCV_29070</name>
</gene>
<keyword evidence="4 11" id="KW-0479">Metal-binding</keyword>
<dbReference type="EC" id="5.4.99.13" evidence="11"/>
<dbReference type="InterPro" id="IPR053439">
    <property type="entry name" value="IcmF/GTPase_domain"/>
</dbReference>
<comment type="domain">
    <text evidence="11">Is composed of four functional domains: the N-terminal 5'-deoxyadenosylcobalamin binding region that is homologous to the small subunit of ICM (IcmB), a middle P-loop GTPase domain (MeaI) that likely acts as a chaperone for ICM, a structured linker region involved in dimer formation, and a C-terminal part that is homologous to the large substrate-binding subunit of ICM (IcmA).</text>
</comment>
<dbReference type="HAMAP" id="MF_02050">
    <property type="entry name" value="IcmF"/>
    <property type="match status" value="1"/>
</dbReference>
<comment type="subunit">
    <text evidence="2">Heterodimer of an alpha and a beta chain.</text>
</comment>
<dbReference type="SUPFAM" id="SSF52540">
    <property type="entry name" value="P-loop containing nucleoside triphosphate hydrolases"/>
    <property type="match status" value="1"/>
</dbReference>
<comment type="cofactor">
    <cofactor evidence="11">
        <name>Mg(2+)</name>
        <dbReference type="ChEBI" id="CHEBI:18420"/>
    </cofactor>
</comment>
<dbReference type="InterPro" id="IPR006098">
    <property type="entry name" value="MMCoA_mutase_a_cat"/>
</dbReference>
<keyword evidence="8 11" id="KW-0143">Chaperone</keyword>
<feature type="binding site" evidence="11">
    <location>
        <position position="303"/>
    </location>
    <ligand>
        <name>Mg(2+)</name>
        <dbReference type="ChEBI" id="CHEBI:18420"/>
        <label>2</label>
    </ligand>
</feature>
<proteinExistence type="inferred from homology"/>
<evidence type="ECO:0000256" key="8">
    <source>
        <dbReference type="ARBA" id="ARBA00023186"/>
    </source>
</evidence>
<feature type="binding site" evidence="11">
    <location>
        <position position="580"/>
    </location>
    <ligand>
        <name>substrate</name>
    </ligand>
</feature>
<dbReference type="GO" id="GO:0047727">
    <property type="term" value="F:isobutyryl-CoA mutase activity"/>
    <property type="evidence" value="ECO:0007669"/>
    <property type="project" value="UniProtKB-EC"/>
</dbReference>
<feature type="binding site" evidence="11">
    <location>
        <position position="814"/>
    </location>
    <ligand>
        <name>substrate</name>
    </ligand>
</feature>
<feature type="binding site" evidence="11">
    <location>
        <position position="235"/>
    </location>
    <ligand>
        <name>Mg(2+)</name>
        <dbReference type="ChEBI" id="CHEBI:18420"/>
        <label>2</label>
    </ligand>
</feature>
<feature type="region of interest" description="Linker" evidence="11">
    <location>
        <begin position="411"/>
        <end position="572"/>
    </location>
</feature>
<feature type="binding site" evidence="11">
    <location>
        <position position="210"/>
    </location>
    <ligand>
        <name>Mg(2+)</name>
        <dbReference type="ChEBI" id="CHEBI:18420"/>
        <label>1</label>
        <note>catalytic</note>
    </ligand>
</feature>
<comment type="caution">
    <text evidence="11">Lacks conserved residue(s) required for the propagation of feature annotation.</text>
</comment>
<dbReference type="Pfam" id="PF02310">
    <property type="entry name" value="B12-binding"/>
    <property type="match status" value="1"/>
</dbReference>
<dbReference type="Gene3D" id="3.40.50.280">
    <property type="entry name" value="Cobalamin-binding domain"/>
    <property type="match status" value="1"/>
</dbReference>
<keyword evidence="14" id="KW-1185">Reference proteome</keyword>
<dbReference type="Pfam" id="PF03308">
    <property type="entry name" value="MeaB"/>
    <property type="match status" value="1"/>
</dbReference>
<feature type="binding site" evidence="11">
    <location>
        <position position="304"/>
    </location>
    <ligand>
        <name>Mg(2+)</name>
        <dbReference type="ChEBI" id="CHEBI:18420"/>
        <label>2</label>
    </ligand>
</feature>
<dbReference type="InterPro" id="IPR033669">
    <property type="entry name" value="IcmF"/>
</dbReference>
<comment type="subunit">
    <text evidence="11">Homodimer.</text>
</comment>
<feature type="binding site" evidence="11">
    <location>
        <position position="849"/>
    </location>
    <ligand>
        <name>substrate</name>
    </ligand>
</feature>
<keyword evidence="3 11" id="KW-0846">Cobalamin</keyword>
<dbReference type="SUPFAM" id="SSF52242">
    <property type="entry name" value="Cobalamin (vitamin B12)-binding domain"/>
    <property type="match status" value="1"/>
</dbReference>
<dbReference type="NCBIfam" id="NF045497">
    <property type="entry name" value="IsobCoAmut_IcmF"/>
    <property type="match status" value="1"/>
</dbReference>
<dbReference type="Pfam" id="PF01642">
    <property type="entry name" value="MM_CoA_mutase"/>
    <property type="match status" value="2"/>
</dbReference>
<name>A0ABV9S9Z4_9PSEU</name>
<dbReference type="CDD" id="cd02071">
    <property type="entry name" value="MM_CoA_mut_B12_BD"/>
    <property type="match status" value="1"/>
</dbReference>
<comment type="catalytic activity">
    <reaction evidence="11">
        <text>GTP + H2O = GDP + phosphate + H(+)</text>
        <dbReference type="Rhea" id="RHEA:19669"/>
        <dbReference type="ChEBI" id="CHEBI:15377"/>
        <dbReference type="ChEBI" id="CHEBI:15378"/>
        <dbReference type="ChEBI" id="CHEBI:37565"/>
        <dbReference type="ChEBI" id="CHEBI:43474"/>
        <dbReference type="ChEBI" id="CHEBI:58189"/>
    </reaction>
</comment>
<dbReference type="PROSITE" id="PS51332">
    <property type="entry name" value="B12_BINDING"/>
    <property type="match status" value="1"/>
</dbReference>
<evidence type="ECO:0000256" key="3">
    <source>
        <dbReference type="ARBA" id="ARBA00022628"/>
    </source>
</evidence>
<feature type="binding site" description="axial binding residue" evidence="11">
    <location>
        <position position="26"/>
    </location>
    <ligand>
        <name>adenosylcob(III)alamin</name>
        <dbReference type="ChEBI" id="CHEBI:18408"/>
    </ligand>
    <ligandPart>
        <name>Co</name>
        <dbReference type="ChEBI" id="CHEBI:27638"/>
    </ligandPart>
</feature>
<dbReference type="NCBIfam" id="TIGR00640">
    <property type="entry name" value="acid_CoA_mut_C"/>
    <property type="match status" value="1"/>
</dbReference>
<dbReference type="Gene3D" id="3.40.50.300">
    <property type="entry name" value="P-loop containing nucleotide triphosphate hydrolases"/>
    <property type="match status" value="1"/>
</dbReference>
<organism evidence="13 14">
    <name type="scientific">Actinophytocola glycyrrhizae</name>
    <dbReference type="NCBI Taxonomy" id="2044873"/>
    <lineage>
        <taxon>Bacteria</taxon>
        <taxon>Bacillati</taxon>
        <taxon>Actinomycetota</taxon>
        <taxon>Actinomycetes</taxon>
        <taxon>Pseudonocardiales</taxon>
        <taxon>Pseudonocardiaceae</taxon>
    </lineage>
</organism>
<evidence type="ECO:0000256" key="11">
    <source>
        <dbReference type="HAMAP-Rule" id="MF_02050"/>
    </source>
</evidence>
<comment type="similarity">
    <text evidence="11">Belongs to the IcmF family.</text>
</comment>
<evidence type="ECO:0000256" key="7">
    <source>
        <dbReference type="ARBA" id="ARBA00023134"/>
    </source>
</evidence>
<feature type="binding site" evidence="11">
    <location>
        <position position="249"/>
    </location>
    <ligand>
        <name>Mg(2+)</name>
        <dbReference type="ChEBI" id="CHEBI:18420"/>
        <label>1</label>
        <note>catalytic</note>
    </ligand>
</feature>
<feature type="binding site" evidence="11">
    <location>
        <position position="252"/>
    </location>
    <ligand>
        <name>GTP</name>
        <dbReference type="ChEBI" id="CHEBI:37565"/>
    </ligand>
</feature>
<comment type="cofactor">
    <cofactor evidence="1 11">
        <name>adenosylcob(III)alamin</name>
        <dbReference type="ChEBI" id="CHEBI:18408"/>
    </cofactor>
</comment>
<dbReference type="NCBIfam" id="TIGR00641">
    <property type="entry name" value="acid_CoA_mut_N"/>
    <property type="match status" value="1"/>
</dbReference>
<feature type="binding site" evidence="11">
    <location>
        <position position="721"/>
    </location>
    <ligand>
        <name>substrate</name>
    </ligand>
</feature>
<dbReference type="InterPro" id="IPR016176">
    <property type="entry name" value="Cbl-dep_enz_cat"/>
</dbReference>
<dbReference type="Gene3D" id="3.20.20.240">
    <property type="entry name" value="Methylmalonyl-CoA mutase"/>
    <property type="match status" value="1"/>
</dbReference>